<dbReference type="EMBL" id="QZVS01000041">
    <property type="protein sequence ID" value="RJT91759.1"/>
    <property type="molecule type" value="Genomic_DNA"/>
</dbReference>
<sequence length="143" mass="16112">MFTPHPQPPECRWISVAFLQGDQADEVLGIIDRSGPAVAREYLRQRDHGQQTTDAALRNGYVYNRIPAGTTDHTIEDDASPYALTYSTQSRYVSILRRYAVASDWEPAPPPGTQPHIPRHHLDNVWAPTRDRSAPLTRPAVTR</sequence>
<organism evidence="1 2">
    <name type="scientific">Cryobacterium melibiosiphilum</name>
    <dbReference type="NCBI Taxonomy" id="995039"/>
    <lineage>
        <taxon>Bacteria</taxon>
        <taxon>Bacillati</taxon>
        <taxon>Actinomycetota</taxon>
        <taxon>Actinomycetes</taxon>
        <taxon>Micrococcales</taxon>
        <taxon>Microbacteriaceae</taxon>
        <taxon>Cryobacterium</taxon>
    </lineage>
</organism>
<evidence type="ECO:0000313" key="2">
    <source>
        <dbReference type="Proteomes" id="UP000272015"/>
    </source>
</evidence>
<reference evidence="1 2" key="1">
    <citation type="submission" date="2018-09" db="EMBL/GenBank/DDBJ databases">
        <title>Novel species of Cryobacterium.</title>
        <authorList>
            <person name="Liu Q."/>
            <person name="Xin Y.-H."/>
        </authorList>
    </citation>
    <scope>NUCLEOTIDE SEQUENCE [LARGE SCALE GENOMIC DNA]</scope>
    <source>
        <strain evidence="1 2">Hh39</strain>
    </source>
</reference>
<dbReference type="Proteomes" id="UP000272015">
    <property type="component" value="Unassembled WGS sequence"/>
</dbReference>
<dbReference type="RefSeq" id="WP_119970702.1">
    <property type="nucleotide sequence ID" value="NZ_JBHSQA010000037.1"/>
</dbReference>
<evidence type="ECO:0000313" key="1">
    <source>
        <dbReference type="EMBL" id="RJT91759.1"/>
    </source>
</evidence>
<dbReference type="OrthoDB" id="3781658at2"/>
<dbReference type="AlphaFoldDB" id="A0A3A5MVD8"/>
<proteinExistence type="predicted"/>
<name>A0A3A5MVD8_9MICO</name>
<comment type="caution">
    <text evidence="1">The sequence shown here is derived from an EMBL/GenBank/DDBJ whole genome shotgun (WGS) entry which is preliminary data.</text>
</comment>
<protein>
    <submittedName>
        <fullName evidence="1">Uncharacterized protein</fullName>
    </submittedName>
</protein>
<accession>A0A3A5MVD8</accession>
<gene>
    <name evidence="1" type="ORF">D6T64_01345</name>
</gene>
<keyword evidence="2" id="KW-1185">Reference proteome</keyword>